<dbReference type="RefSeq" id="XP_058329670.1">
    <property type="nucleotide sequence ID" value="XM_058476780.1"/>
</dbReference>
<sequence length="473" mass="54282">MNRNAIAQNILQDVAKTQTHPKTVRNSTRLLAKLRRDKAQQPDPDTHLDLPLPCTIKKIQFSKSWDTCFTGPTASARLKQQLETRESAASTSPSEESDEFREIKLAAVVEHQKSIDRYETSPRHISSALRPHSDPNAAWKTNLEESRLTAMQNQRWYEQGEWKPKNLFTVPNKITDKKEYYQSFYSWLSSIPTNSDVVMDTNRKAFFDGTAVPDGDHGFMIQRLEHPSPPCDMSDQKTRSHWHETAAQYVLNYKNLIYEPKVDEGVSEVSEVITRSATPYLRFATYDDADGLTEIFKTYAGNSPLSSHLNTSAGYVRNIISCCTEAWLPFIVAVQPTYDPETNTYPQEEVLGYAYIKMFSDYPQTGEYTGELEVFVAKKHQKQNLGRSLVGMILTLCSSEHKHLDGTPYKWHSPDCIGKDRLKIRPLMTLLCGIAYPSDLKEDVEWIPEWLKREFDFEKQGTLKKFRVQHNIP</sequence>
<name>A0A9W9NUC9_9EURO</name>
<dbReference type="OrthoDB" id="2129362at2759"/>
<keyword evidence="3" id="KW-1185">Reference proteome</keyword>
<evidence type="ECO:0000313" key="3">
    <source>
        <dbReference type="Proteomes" id="UP001150941"/>
    </source>
</evidence>
<organism evidence="2 3">
    <name type="scientific">Penicillium chermesinum</name>
    <dbReference type="NCBI Taxonomy" id="63820"/>
    <lineage>
        <taxon>Eukaryota</taxon>
        <taxon>Fungi</taxon>
        <taxon>Dikarya</taxon>
        <taxon>Ascomycota</taxon>
        <taxon>Pezizomycotina</taxon>
        <taxon>Eurotiomycetes</taxon>
        <taxon>Eurotiomycetidae</taxon>
        <taxon>Eurotiales</taxon>
        <taxon>Aspergillaceae</taxon>
        <taxon>Penicillium</taxon>
    </lineage>
</organism>
<protein>
    <recommendedName>
        <fullName evidence="4">N-acetyltransferase domain-containing protein</fullName>
    </recommendedName>
</protein>
<gene>
    <name evidence="2" type="ORF">N7468_007484</name>
</gene>
<reference evidence="2" key="1">
    <citation type="submission" date="2022-11" db="EMBL/GenBank/DDBJ databases">
        <authorList>
            <person name="Petersen C."/>
        </authorList>
    </citation>
    <scope>NUCLEOTIDE SEQUENCE</scope>
    <source>
        <strain evidence="2">IBT 19713</strain>
    </source>
</reference>
<feature type="region of interest" description="Disordered" evidence="1">
    <location>
        <begin position="79"/>
        <end position="99"/>
    </location>
</feature>
<dbReference type="InterPro" id="IPR016181">
    <property type="entry name" value="Acyl_CoA_acyltransferase"/>
</dbReference>
<dbReference type="Gene3D" id="3.40.630.30">
    <property type="match status" value="1"/>
</dbReference>
<reference evidence="2" key="2">
    <citation type="journal article" date="2023" name="IMA Fungus">
        <title>Comparative genomic study of the Penicillium genus elucidates a diverse pangenome and 15 lateral gene transfer events.</title>
        <authorList>
            <person name="Petersen C."/>
            <person name="Sorensen T."/>
            <person name="Nielsen M.R."/>
            <person name="Sondergaard T.E."/>
            <person name="Sorensen J.L."/>
            <person name="Fitzpatrick D.A."/>
            <person name="Frisvad J.C."/>
            <person name="Nielsen K.L."/>
        </authorList>
    </citation>
    <scope>NUCLEOTIDE SEQUENCE</scope>
    <source>
        <strain evidence="2">IBT 19713</strain>
    </source>
</reference>
<evidence type="ECO:0008006" key="4">
    <source>
        <dbReference type="Google" id="ProtNLM"/>
    </source>
</evidence>
<evidence type="ECO:0000256" key="1">
    <source>
        <dbReference type="SAM" id="MobiDB-lite"/>
    </source>
</evidence>
<proteinExistence type="predicted"/>
<evidence type="ECO:0000313" key="2">
    <source>
        <dbReference type="EMBL" id="KAJ5226259.1"/>
    </source>
</evidence>
<accession>A0A9W9NUC9</accession>
<comment type="caution">
    <text evidence="2">The sequence shown here is derived from an EMBL/GenBank/DDBJ whole genome shotgun (WGS) entry which is preliminary data.</text>
</comment>
<dbReference type="AlphaFoldDB" id="A0A9W9NUC9"/>
<dbReference type="GeneID" id="83204083"/>
<dbReference type="Proteomes" id="UP001150941">
    <property type="component" value="Unassembled WGS sequence"/>
</dbReference>
<dbReference type="EMBL" id="JAPQKS010000005">
    <property type="protein sequence ID" value="KAJ5226259.1"/>
    <property type="molecule type" value="Genomic_DNA"/>
</dbReference>
<dbReference type="SUPFAM" id="SSF55729">
    <property type="entry name" value="Acyl-CoA N-acyltransferases (Nat)"/>
    <property type="match status" value="1"/>
</dbReference>